<dbReference type="EMBL" id="CP065668">
    <property type="protein sequence ID" value="QPS05996.1"/>
    <property type="molecule type" value="Genomic_DNA"/>
</dbReference>
<dbReference type="InterPro" id="IPR001789">
    <property type="entry name" value="Sig_transdc_resp-reg_receiver"/>
</dbReference>
<dbReference type="RefSeq" id="WP_183020072.1">
    <property type="nucleotide sequence ID" value="NZ_CP065668.1"/>
</dbReference>
<evidence type="ECO:0000259" key="4">
    <source>
        <dbReference type="PROSITE" id="PS50110"/>
    </source>
</evidence>
<comment type="catalytic activity">
    <reaction evidence="2">
        <text>2 GTP = 3',3'-c-di-GMP + 2 diphosphate</text>
        <dbReference type="Rhea" id="RHEA:24898"/>
        <dbReference type="ChEBI" id="CHEBI:33019"/>
        <dbReference type="ChEBI" id="CHEBI:37565"/>
        <dbReference type="ChEBI" id="CHEBI:58805"/>
        <dbReference type="EC" id="2.7.7.65"/>
    </reaction>
</comment>
<dbReference type="NCBIfam" id="TIGR00254">
    <property type="entry name" value="GGDEF"/>
    <property type="match status" value="1"/>
</dbReference>
<feature type="domain" description="Response regulatory" evidence="4">
    <location>
        <begin position="22"/>
        <end position="137"/>
    </location>
</feature>
<dbReference type="PANTHER" id="PTHR45138">
    <property type="entry name" value="REGULATORY COMPONENTS OF SENSORY TRANSDUCTION SYSTEM"/>
    <property type="match status" value="1"/>
</dbReference>
<evidence type="ECO:0000256" key="2">
    <source>
        <dbReference type="ARBA" id="ARBA00034247"/>
    </source>
</evidence>
<dbReference type="AlphaFoldDB" id="A0A7T2VWK4"/>
<accession>A0A7T2VWK4</accession>
<dbReference type="SMART" id="SM00448">
    <property type="entry name" value="REC"/>
    <property type="match status" value="1"/>
</dbReference>
<dbReference type="PROSITE" id="PS50887">
    <property type="entry name" value="GGDEF"/>
    <property type="match status" value="1"/>
</dbReference>
<evidence type="ECO:0000313" key="6">
    <source>
        <dbReference type="EMBL" id="QPS05996.1"/>
    </source>
</evidence>
<evidence type="ECO:0000259" key="5">
    <source>
        <dbReference type="PROSITE" id="PS50887"/>
    </source>
</evidence>
<dbReference type="GO" id="GO:0005886">
    <property type="term" value="C:plasma membrane"/>
    <property type="evidence" value="ECO:0007669"/>
    <property type="project" value="TreeGrafter"/>
</dbReference>
<name>A0A7T2VWK4_DELAC</name>
<dbReference type="GO" id="GO:0043709">
    <property type="term" value="P:cell adhesion involved in single-species biofilm formation"/>
    <property type="evidence" value="ECO:0007669"/>
    <property type="project" value="TreeGrafter"/>
</dbReference>
<feature type="modified residue" description="4-aspartylphosphate" evidence="3">
    <location>
        <position position="70"/>
    </location>
</feature>
<evidence type="ECO:0000256" key="1">
    <source>
        <dbReference type="ARBA" id="ARBA00012528"/>
    </source>
</evidence>
<proteinExistence type="predicted"/>
<dbReference type="PANTHER" id="PTHR45138:SF9">
    <property type="entry name" value="DIGUANYLATE CYCLASE DGCM-RELATED"/>
    <property type="match status" value="1"/>
</dbReference>
<dbReference type="InterPro" id="IPR050469">
    <property type="entry name" value="Diguanylate_Cyclase"/>
</dbReference>
<dbReference type="SMART" id="SM00267">
    <property type="entry name" value="GGDEF"/>
    <property type="match status" value="1"/>
</dbReference>
<dbReference type="InterPro" id="IPR043128">
    <property type="entry name" value="Rev_trsase/Diguanyl_cyclase"/>
</dbReference>
<dbReference type="GO" id="GO:0052621">
    <property type="term" value="F:diguanylate cyclase activity"/>
    <property type="evidence" value="ECO:0007669"/>
    <property type="project" value="UniProtKB-EC"/>
</dbReference>
<dbReference type="CDD" id="cd01949">
    <property type="entry name" value="GGDEF"/>
    <property type="match status" value="1"/>
</dbReference>
<dbReference type="InterPro" id="IPR029787">
    <property type="entry name" value="Nucleotide_cyclase"/>
</dbReference>
<dbReference type="GO" id="GO:1902201">
    <property type="term" value="P:negative regulation of bacterial-type flagellum-dependent cell motility"/>
    <property type="evidence" value="ECO:0007669"/>
    <property type="project" value="TreeGrafter"/>
</dbReference>
<dbReference type="Gene3D" id="3.40.50.2300">
    <property type="match status" value="1"/>
</dbReference>
<feature type="domain" description="GGDEF" evidence="5">
    <location>
        <begin position="180"/>
        <end position="316"/>
    </location>
</feature>
<dbReference type="SUPFAM" id="SSF55073">
    <property type="entry name" value="Nucleotide cyclase"/>
    <property type="match status" value="1"/>
</dbReference>
<dbReference type="GO" id="GO:0000160">
    <property type="term" value="P:phosphorelay signal transduction system"/>
    <property type="evidence" value="ECO:0007669"/>
    <property type="project" value="InterPro"/>
</dbReference>
<dbReference type="EC" id="2.7.7.65" evidence="1"/>
<dbReference type="Proteomes" id="UP000594778">
    <property type="component" value="Chromosome"/>
</dbReference>
<keyword evidence="3" id="KW-0597">Phosphoprotein</keyword>
<dbReference type="Pfam" id="PF00990">
    <property type="entry name" value="GGDEF"/>
    <property type="match status" value="1"/>
</dbReference>
<dbReference type="InterPro" id="IPR011006">
    <property type="entry name" value="CheY-like_superfamily"/>
</dbReference>
<dbReference type="Pfam" id="PF00072">
    <property type="entry name" value="Response_reg"/>
    <property type="match status" value="1"/>
</dbReference>
<evidence type="ECO:0000313" key="7">
    <source>
        <dbReference type="Proteomes" id="UP000594778"/>
    </source>
</evidence>
<evidence type="ECO:0000256" key="3">
    <source>
        <dbReference type="PROSITE-ProRule" id="PRU00169"/>
    </source>
</evidence>
<dbReference type="SUPFAM" id="SSF52172">
    <property type="entry name" value="CheY-like"/>
    <property type="match status" value="1"/>
</dbReference>
<dbReference type="InterPro" id="IPR000160">
    <property type="entry name" value="GGDEF_dom"/>
</dbReference>
<dbReference type="FunFam" id="3.30.70.270:FF:000001">
    <property type="entry name" value="Diguanylate cyclase domain protein"/>
    <property type="match status" value="1"/>
</dbReference>
<gene>
    <name evidence="6" type="ORF">I6G66_16880</name>
</gene>
<organism evidence="6 7">
    <name type="scientific">Delftia acidovorans</name>
    <name type="common">Pseudomonas acidovorans</name>
    <name type="synonym">Comamonas acidovorans</name>
    <dbReference type="NCBI Taxonomy" id="80866"/>
    <lineage>
        <taxon>Bacteria</taxon>
        <taxon>Pseudomonadati</taxon>
        <taxon>Pseudomonadota</taxon>
        <taxon>Betaproteobacteria</taxon>
        <taxon>Burkholderiales</taxon>
        <taxon>Comamonadaceae</taxon>
        <taxon>Delftia</taxon>
    </lineage>
</organism>
<reference evidence="6 7" key="1">
    <citation type="submission" date="2020-12" db="EMBL/GenBank/DDBJ databases">
        <title>FDA dAtabase for Regulatory Grade micrObial Sequences (FDA-ARGOS): Supporting development and validation of Infectious Disease Dx tests.</title>
        <authorList>
            <person name="Sproer C."/>
            <person name="Gronow S."/>
            <person name="Severitt S."/>
            <person name="Schroder I."/>
            <person name="Tallon L."/>
            <person name="Sadzewicz L."/>
            <person name="Zhao X."/>
            <person name="Boylan J."/>
            <person name="Ott S."/>
            <person name="Bowen H."/>
            <person name="Vavikolanu K."/>
            <person name="Mehta A."/>
            <person name="Aluvathingal J."/>
            <person name="Nadendla S."/>
            <person name="Lowell S."/>
            <person name="Myers T."/>
            <person name="Yan Y."/>
            <person name="Sichtig H."/>
        </authorList>
    </citation>
    <scope>NUCLEOTIDE SEQUENCE [LARGE SCALE GENOMIC DNA]</scope>
    <source>
        <strain evidence="6 7">FDAARGOS_909</strain>
    </source>
</reference>
<protein>
    <recommendedName>
        <fullName evidence="1">diguanylate cyclase</fullName>
        <ecNumber evidence="1">2.7.7.65</ecNumber>
    </recommendedName>
</protein>
<sequence length="316" mass="34406">MPYSAFPPSLPNPLQPLPAAQKVLVVDDVPDNATVICQVIKDLCGPLVAYTGEEALALAHQHQPDLILLDIRMPEMDGFEVCRRLKADLETAHIPIIFLTALTEPHCEELGLNLGAVDFVTKPFRPAVLKARVRTHLEIAQQRQMLQLLSHSDGLTGAANRRFFGAQLAREFMRLQRLGEPLSLVMIDVDHFKAYNDHYGHLVGDECLSQLSQAIQGALHRPGDLLARYGGEEFVCLLPHTALDGAVLVAQGIVDALRVLDLPHAASPLGQALTVSLGVACIAPSPTNSAQQLLADADRRLYLAKNAGRDRIVWAG</sequence>
<dbReference type="Gene3D" id="3.30.70.270">
    <property type="match status" value="1"/>
</dbReference>
<dbReference type="PROSITE" id="PS50110">
    <property type="entry name" value="RESPONSE_REGULATORY"/>
    <property type="match status" value="1"/>
</dbReference>